<keyword evidence="12" id="KW-1185">Reference proteome</keyword>
<keyword evidence="8 9" id="KW-0998">Cell outer membrane</keyword>
<dbReference type="AlphaFoldDB" id="A0A1H9ADN9"/>
<evidence type="ECO:0000313" key="12">
    <source>
        <dbReference type="Proteomes" id="UP000199496"/>
    </source>
</evidence>
<keyword evidence="6" id="KW-0798">TonB box</keyword>
<dbReference type="GO" id="GO:0015344">
    <property type="term" value="F:siderophore uptake transmembrane transporter activity"/>
    <property type="evidence" value="ECO:0007669"/>
    <property type="project" value="TreeGrafter"/>
</dbReference>
<dbReference type="PANTHER" id="PTHR30069">
    <property type="entry name" value="TONB-DEPENDENT OUTER MEMBRANE RECEPTOR"/>
    <property type="match status" value="1"/>
</dbReference>
<dbReference type="InterPro" id="IPR036942">
    <property type="entry name" value="Beta-barrel_TonB_sf"/>
</dbReference>
<evidence type="ECO:0000256" key="6">
    <source>
        <dbReference type="ARBA" id="ARBA00023077"/>
    </source>
</evidence>
<dbReference type="PANTHER" id="PTHR30069:SF41">
    <property type="entry name" value="HEME_HEMOPEXIN UTILIZATION PROTEIN C"/>
    <property type="match status" value="1"/>
</dbReference>
<proteinExistence type="inferred from homology"/>
<keyword evidence="7 9" id="KW-0472">Membrane</keyword>
<dbReference type="PROSITE" id="PS52016">
    <property type="entry name" value="TONB_DEPENDENT_REC_3"/>
    <property type="match status" value="1"/>
</dbReference>
<name>A0A1H9ADN9_9GAMM</name>
<comment type="subcellular location">
    <subcellularLocation>
        <location evidence="1 9">Cell outer membrane</location>
        <topology evidence="1 9">Multi-pass membrane protein</topology>
    </subcellularLocation>
</comment>
<dbReference type="EMBL" id="FOFO01000005">
    <property type="protein sequence ID" value="SEP74770.1"/>
    <property type="molecule type" value="Genomic_DNA"/>
</dbReference>
<dbReference type="GO" id="GO:0009279">
    <property type="term" value="C:cell outer membrane"/>
    <property type="evidence" value="ECO:0007669"/>
    <property type="project" value="UniProtKB-SubCell"/>
</dbReference>
<accession>A0A1H9ADN9</accession>
<evidence type="ECO:0000259" key="10">
    <source>
        <dbReference type="Pfam" id="PF00593"/>
    </source>
</evidence>
<feature type="domain" description="TonB-dependent receptor-like beta-barrel" evidence="10">
    <location>
        <begin position="78"/>
        <end position="465"/>
    </location>
</feature>
<dbReference type="Gene3D" id="2.40.170.20">
    <property type="entry name" value="TonB-dependent receptor, beta-barrel domain"/>
    <property type="match status" value="1"/>
</dbReference>
<reference evidence="11 12" key="1">
    <citation type="submission" date="2016-10" db="EMBL/GenBank/DDBJ databases">
        <authorList>
            <person name="de Groot N.N."/>
        </authorList>
    </citation>
    <scope>NUCLEOTIDE SEQUENCE [LARGE SCALE GENOMIC DNA]</scope>
    <source>
        <strain evidence="11 12">B7-7</strain>
    </source>
</reference>
<comment type="similarity">
    <text evidence="2 9">Belongs to the TonB-dependent receptor family.</text>
</comment>
<dbReference type="Pfam" id="PF00593">
    <property type="entry name" value="TonB_dep_Rec_b-barrel"/>
    <property type="match status" value="1"/>
</dbReference>
<keyword evidence="4 9" id="KW-1134">Transmembrane beta strand</keyword>
<keyword evidence="3 9" id="KW-0813">Transport</keyword>
<dbReference type="SUPFAM" id="SSF56935">
    <property type="entry name" value="Porins"/>
    <property type="match status" value="1"/>
</dbReference>
<sequence>MIRAGYYTADRSDHGAATAYTRLGSHSGLMAHIKGVNREDYETGGGDRVHGSAGRDRHYFIKFSLLENEGHSLRLSAERSRNSGLYRWGAGDTAYNPDAPLEYQVNDRDAYVVNYRYHAPYTPLINLSLNFFNNENALNNQTRNNETTSTGKGFELRNNAVIDWISSTHNLVTGIDYYTEDGKIYNNGERQGHRNNLNNLGLFIQDHVYIGRLTLSGGARFDRYETDYGRIAISGNEISPNAGIEVNIGKGWSTFANYGEAVRSTGVIPIGWLASAVDTPTFNAQAGKRSFGRSFRPESSQQKEAGFRYQARGLIHDADRFDASLTYFHNDIDNLIVQIGGSRGQPVTGFYNDDRVTSKGWEARTSWQSGRYQTTLSYLHAKTVDQNGDRITTIRRVGSNTGDRLVWDHVWRIDKNMTMGYTLVAQAGLEDGEIDRSGHTLHHVQAQWQPVSIPALSLSLAVRNLFDRSYSEQTTIGDDGATLEPGRDIRMMARYQF</sequence>
<evidence type="ECO:0000256" key="7">
    <source>
        <dbReference type="ARBA" id="ARBA00023136"/>
    </source>
</evidence>
<evidence type="ECO:0000256" key="5">
    <source>
        <dbReference type="ARBA" id="ARBA00022692"/>
    </source>
</evidence>
<evidence type="ECO:0000256" key="4">
    <source>
        <dbReference type="ARBA" id="ARBA00022452"/>
    </source>
</evidence>
<dbReference type="Proteomes" id="UP000199496">
    <property type="component" value="Unassembled WGS sequence"/>
</dbReference>
<evidence type="ECO:0000256" key="8">
    <source>
        <dbReference type="ARBA" id="ARBA00023237"/>
    </source>
</evidence>
<organism evidence="11 12">
    <name type="scientific">Ectothiorhodospira magna</name>
    <dbReference type="NCBI Taxonomy" id="867345"/>
    <lineage>
        <taxon>Bacteria</taxon>
        <taxon>Pseudomonadati</taxon>
        <taxon>Pseudomonadota</taxon>
        <taxon>Gammaproteobacteria</taxon>
        <taxon>Chromatiales</taxon>
        <taxon>Ectothiorhodospiraceae</taxon>
        <taxon>Ectothiorhodospira</taxon>
    </lineage>
</organism>
<dbReference type="GO" id="GO:0044718">
    <property type="term" value="P:siderophore transmembrane transport"/>
    <property type="evidence" value="ECO:0007669"/>
    <property type="project" value="TreeGrafter"/>
</dbReference>
<evidence type="ECO:0000256" key="9">
    <source>
        <dbReference type="PROSITE-ProRule" id="PRU01360"/>
    </source>
</evidence>
<evidence type="ECO:0000313" key="11">
    <source>
        <dbReference type="EMBL" id="SEP74770.1"/>
    </source>
</evidence>
<protein>
    <submittedName>
        <fullName evidence="11">Hemoglobin/transferrin/lactoferrin receptor protein</fullName>
    </submittedName>
</protein>
<dbReference type="STRING" id="867345.SAMN05421693_10520"/>
<dbReference type="InterPro" id="IPR000531">
    <property type="entry name" value="Beta-barrel_TonB"/>
</dbReference>
<dbReference type="InterPro" id="IPR039426">
    <property type="entry name" value="TonB-dep_rcpt-like"/>
</dbReference>
<evidence type="ECO:0000256" key="1">
    <source>
        <dbReference type="ARBA" id="ARBA00004571"/>
    </source>
</evidence>
<evidence type="ECO:0000256" key="2">
    <source>
        <dbReference type="ARBA" id="ARBA00009810"/>
    </source>
</evidence>
<keyword evidence="11" id="KW-0675">Receptor</keyword>
<keyword evidence="5 9" id="KW-0812">Transmembrane</keyword>
<evidence type="ECO:0000256" key="3">
    <source>
        <dbReference type="ARBA" id="ARBA00022448"/>
    </source>
</evidence>
<gene>
    <name evidence="11" type="ORF">SAMN05421693_10520</name>
</gene>